<proteinExistence type="predicted"/>
<evidence type="ECO:0000256" key="1">
    <source>
        <dbReference type="SAM" id="MobiDB-lite"/>
    </source>
</evidence>
<dbReference type="EMBL" id="MU070160">
    <property type="protein sequence ID" value="KAF5829432.1"/>
    <property type="molecule type" value="Genomic_DNA"/>
</dbReference>
<name>A0ABQ7G4A1_DUNSA</name>
<evidence type="ECO:0000313" key="2">
    <source>
        <dbReference type="EMBL" id="KAF5829432.1"/>
    </source>
</evidence>
<dbReference type="Proteomes" id="UP000815325">
    <property type="component" value="Unassembled WGS sequence"/>
</dbReference>
<gene>
    <name evidence="2" type="ORF">DUNSADRAFT_16075</name>
</gene>
<sequence length="195" mass="21967">MCAACPLLLPTIQSGSSFFLRCRYLRRPLLHGRHKNLLPFLHTKALLGLLRRVRAGQWRISTLHWGLASRVAVRSWTVEDLVRVIPRLELDVARQVLDALFFSSQDPYLSIIDTQAILLGFPEDKRQQLCSRFKHAKIQKVLSADPNEEHSCSGSGGSEEEEGSDYDYDDDFINDNTDSESQYESAGSAGNVESD</sequence>
<feature type="compositionally biased region" description="Acidic residues" evidence="1">
    <location>
        <begin position="158"/>
        <end position="173"/>
    </location>
</feature>
<accession>A0ABQ7G4A1</accession>
<feature type="compositionally biased region" description="Polar residues" evidence="1">
    <location>
        <begin position="174"/>
        <end position="185"/>
    </location>
</feature>
<evidence type="ECO:0000313" key="3">
    <source>
        <dbReference type="Proteomes" id="UP000815325"/>
    </source>
</evidence>
<reference evidence="2" key="1">
    <citation type="submission" date="2017-08" db="EMBL/GenBank/DDBJ databases">
        <authorList>
            <person name="Polle J.E."/>
            <person name="Barry K."/>
            <person name="Cushman J."/>
            <person name="Schmutz J."/>
            <person name="Tran D."/>
            <person name="Hathwaick L.T."/>
            <person name="Yim W.C."/>
            <person name="Jenkins J."/>
            <person name="Mckie-Krisberg Z.M."/>
            <person name="Prochnik S."/>
            <person name="Lindquist E."/>
            <person name="Dockter R.B."/>
            <person name="Adam C."/>
            <person name="Molina H."/>
            <person name="Bunkerborg J."/>
            <person name="Jin E."/>
            <person name="Buchheim M."/>
            <person name="Magnuson J."/>
        </authorList>
    </citation>
    <scope>NUCLEOTIDE SEQUENCE</scope>
    <source>
        <strain evidence="2">CCAP 19/18</strain>
    </source>
</reference>
<comment type="caution">
    <text evidence="2">The sequence shown here is derived from an EMBL/GenBank/DDBJ whole genome shotgun (WGS) entry which is preliminary data.</text>
</comment>
<protein>
    <submittedName>
        <fullName evidence="2">Uncharacterized protein</fullName>
    </submittedName>
</protein>
<organism evidence="2 3">
    <name type="scientific">Dunaliella salina</name>
    <name type="common">Green alga</name>
    <name type="synonym">Protococcus salinus</name>
    <dbReference type="NCBI Taxonomy" id="3046"/>
    <lineage>
        <taxon>Eukaryota</taxon>
        <taxon>Viridiplantae</taxon>
        <taxon>Chlorophyta</taxon>
        <taxon>core chlorophytes</taxon>
        <taxon>Chlorophyceae</taxon>
        <taxon>CS clade</taxon>
        <taxon>Chlamydomonadales</taxon>
        <taxon>Dunaliellaceae</taxon>
        <taxon>Dunaliella</taxon>
    </lineage>
</organism>
<feature type="region of interest" description="Disordered" evidence="1">
    <location>
        <begin position="144"/>
        <end position="195"/>
    </location>
</feature>
<keyword evidence="3" id="KW-1185">Reference proteome</keyword>